<organism evidence="2 3">
    <name type="scientific">Melipona bicolor</name>
    <dbReference type="NCBI Taxonomy" id="60889"/>
    <lineage>
        <taxon>Eukaryota</taxon>
        <taxon>Metazoa</taxon>
        <taxon>Ecdysozoa</taxon>
        <taxon>Arthropoda</taxon>
        <taxon>Hexapoda</taxon>
        <taxon>Insecta</taxon>
        <taxon>Pterygota</taxon>
        <taxon>Neoptera</taxon>
        <taxon>Endopterygota</taxon>
        <taxon>Hymenoptera</taxon>
        <taxon>Apocrita</taxon>
        <taxon>Aculeata</taxon>
        <taxon>Apoidea</taxon>
        <taxon>Anthophila</taxon>
        <taxon>Apidae</taxon>
        <taxon>Melipona</taxon>
    </lineage>
</organism>
<dbReference type="EMBL" id="JAHYIQ010000003">
    <property type="protein sequence ID" value="KAK1133845.1"/>
    <property type="molecule type" value="Genomic_DNA"/>
</dbReference>
<dbReference type="Proteomes" id="UP001177670">
    <property type="component" value="Unassembled WGS sequence"/>
</dbReference>
<gene>
    <name evidence="2" type="ORF">K0M31_011631</name>
</gene>
<evidence type="ECO:0000313" key="2">
    <source>
        <dbReference type="EMBL" id="KAK1133845.1"/>
    </source>
</evidence>
<protein>
    <submittedName>
        <fullName evidence="2">Uncharacterized protein</fullName>
    </submittedName>
</protein>
<feature type="compositionally biased region" description="Basic and acidic residues" evidence="1">
    <location>
        <begin position="87"/>
        <end position="100"/>
    </location>
</feature>
<evidence type="ECO:0000313" key="3">
    <source>
        <dbReference type="Proteomes" id="UP001177670"/>
    </source>
</evidence>
<feature type="region of interest" description="Disordered" evidence="1">
    <location>
        <begin position="1"/>
        <end position="108"/>
    </location>
</feature>
<reference evidence="2" key="1">
    <citation type="submission" date="2021-10" db="EMBL/GenBank/DDBJ databases">
        <title>Melipona bicolor Genome sequencing and assembly.</title>
        <authorList>
            <person name="Araujo N.S."/>
            <person name="Arias M.C."/>
        </authorList>
    </citation>
    <scope>NUCLEOTIDE SEQUENCE</scope>
    <source>
        <strain evidence="2">USP_2M_L1-L4_2017</strain>
        <tissue evidence="2">Whole body</tissue>
    </source>
</reference>
<keyword evidence="3" id="KW-1185">Reference proteome</keyword>
<proteinExistence type="predicted"/>
<name>A0AA40G9X5_9HYME</name>
<dbReference type="AlphaFoldDB" id="A0AA40G9X5"/>
<sequence>MCVKFGKNNISTRHEVSADMEEETSASAGSSDEEERPILKMNHSPSGRGRLTCLTRLVPPLSPRKTDSFLPSTGREGYPPPTFANANERDTGEHGETVLREEEEEETEERRIYSLLKSDEPGGQGRNANASFKTYHVTGPANSELALLIQGGNASCLVAVERIYG</sequence>
<comment type="caution">
    <text evidence="2">The sequence shown here is derived from an EMBL/GenBank/DDBJ whole genome shotgun (WGS) entry which is preliminary data.</text>
</comment>
<evidence type="ECO:0000256" key="1">
    <source>
        <dbReference type="SAM" id="MobiDB-lite"/>
    </source>
</evidence>
<accession>A0AA40G9X5</accession>